<evidence type="ECO:0000256" key="1">
    <source>
        <dbReference type="ARBA" id="ARBA00001974"/>
    </source>
</evidence>
<dbReference type="PANTHER" id="PTHR43876">
    <property type="entry name" value="UBIQUINONE BIOSYNTHESIS MONOOXYGENASE COQ6, MITOCHONDRIAL"/>
    <property type="match status" value="1"/>
</dbReference>
<evidence type="ECO:0000313" key="10">
    <source>
        <dbReference type="Proteomes" id="UP000237925"/>
    </source>
</evidence>
<dbReference type="NCBIfam" id="TIGR01988">
    <property type="entry name" value="Ubi-OHases"/>
    <property type="match status" value="1"/>
</dbReference>
<evidence type="ECO:0000256" key="2">
    <source>
        <dbReference type="ARBA" id="ARBA00004749"/>
    </source>
</evidence>
<dbReference type="NCBIfam" id="NF006593">
    <property type="entry name" value="PRK09126.1"/>
    <property type="match status" value="1"/>
</dbReference>
<dbReference type="UniPathway" id="UPA00232"/>
<dbReference type="GO" id="GO:0016705">
    <property type="term" value="F:oxidoreductase activity, acting on paired donors, with incorporation or reduction of molecular oxygen"/>
    <property type="evidence" value="ECO:0007669"/>
    <property type="project" value="InterPro"/>
</dbReference>
<dbReference type="PANTHER" id="PTHR43876:SF25">
    <property type="entry name" value="MONOOXYGENASE NMA2164"/>
    <property type="match status" value="1"/>
</dbReference>
<dbReference type="RefSeq" id="WP_106683907.1">
    <property type="nucleotide sequence ID" value="NZ_CP027667.1"/>
</dbReference>
<dbReference type="InterPro" id="IPR051205">
    <property type="entry name" value="UbiH/COQ6_monooxygenase"/>
</dbReference>
<dbReference type="Pfam" id="PF01494">
    <property type="entry name" value="FAD_binding_3"/>
    <property type="match status" value="1"/>
</dbReference>
<gene>
    <name evidence="9" type="ORF">C6568_09495</name>
</gene>
<keyword evidence="5" id="KW-0274">FAD</keyword>
<keyword evidence="4" id="KW-0285">Flavoprotein</keyword>
<dbReference type="InterPro" id="IPR002938">
    <property type="entry name" value="FAD-bd"/>
</dbReference>
<dbReference type="InterPro" id="IPR010971">
    <property type="entry name" value="UbiH/COQ6"/>
</dbReference>
<dbReference type="OrthoDB" id="9769565at2"/>
<comment type="pathway">
    <text evidence="2">Cofactor biosynthesis; ubiquinone biosynthesis.</text>
</comment>
<evidence type="ECO:0000259" key="8">
    <source>
        <dbReference type="Pfam" id="PF01494"/>
    </source>
</evidence>
<dbReference type="KEGG" id="mela:C6568_09495"/>
<protein>
    <submittedName>
        <fullName evidence="9">Ubiquinone biosynthesis protein UbiH</fullName>
    </submittedName>
</protein>
<dbReference type="SUPFAM" id="SSF51905">
    <property type="entry name" value="FAD/NAD(P)-binding domain"/>
    <property type="match status" value="1"/>
</dbReference>
<sequence>MTRYDDPSSTSFLNCDVLIVGGGPAGLSLASSLGQAGLAATVLELQGDEQLARPAPDGREIALTHPNVQLLQRLGAWQRLAGHEIGVLRAAEVHDGPVGRNRPLHLHAGGSGVEHLGWIVPNHALRRTAWEVASSTPGVRVLTGARVQRVATHASHAEVEYLQGEASQPQQLRAPLVVAADSRFSATRRQLGIGAALTDFGRTVIVCRMRCQHAHDQVAHECFDYDRTLAILPLPDDVVDGAPLCSAVITADSAQAQALLALPPEDFAASVAAQFEHRLGHMELLGERHAYPLVAVYAHRFSGPRCALLGDAAVGMHPVTAHGFNLGLAGVRTLTDALVQARARGQDIGAHDVLQRYARAHHLHAWPIFQGTNAIVRLYTDTRALPRLARRAVLGAAMRLPPLQAAIVGQLTGRRPAWPALRHPPRST</sequence>
<evidence type="ECO:0000256" key="5">
    <source>
        <dbReference type="ARBA" id="ARBA00022827"/>
    </source>
</evidence>
<accession>A0A2R3QCI3</accession>
<comment type="cofactor">
    <cofactor evidence="1">
        <name>FAD</name>
        <dbReference type="ChEBI" id="CHEBI:57692"/>
    </cofactor>
</comment>
<reference evidence="9 10" key="1">
    <citation type="submission" date="2018-03" db="EMBL/GenBank/DDBJ databases">
        <title>Genome sequencing of Melaminivora sp.</title>
        <authorList>
            <person name="Kim S.-J."/>
            <person name="Heo J."/>
            <person name="Ahn J.-H."/>
            <person name="Kwon S.-W."/>
        </authorList>
    </citation>
    <scope>NUCLEOTIDE SEQUENCE [LARGE SCALE GENOMIC DNA]</scope>
    <source>
        <strain evidence="9 10">SC2-9</strain>
    </source>
</reference>
<evidence type="ECO:0000256" key="7">
    <source>
        <dbReference type="ARBA" id="ARBA00023033"/>
    </source>
</evidence>
<dbReference type="AlphaFoldDB" id="A0A2R3QCI3"/>
<proteinExistence type="inferred from homology"/>
<evidence type="ECO:0000313" key="9">
    <source>
        <dbReference type="EMBL" id="AVO49475.1"/>
    </source>
</evidence>
<evidence type="ECO:0000256" key="3">
    <source>
        <dbReference type="ARBA" id="ARBA00005349"/>
    </source>
</evidence>
<keyword evidence="7" id="KW-0503">Monooxygenase</keyword>
<dbReference type="GO" id="GO:0006744">
    <property type="term" value="P:ubiquinone biosynthetic process"/>
    <property type="evidence" value="ECO:0007669"/>
    <property type="project" value="UniProtKB-UniPathway"/>
</dbReference>
<dbReference type="GO" id="GO:0071949">
    <property type="term" value="F:FAD binding"/>
    <property type="evidence" value="ECO:0007669"/>
    <property type="project" value="InterPro"/>
</dbReference>
<organism evidence="9 10">
    <name type="scientific">Melaminivora suipulveris</name>
    <dbReference type="NCBI Taxonomy" id="2109913"/>
    <lineage>
        <taxon>Bacteria</taxon>
        <taxon>Pseudomonadati</taxon>
        <taxon>Pseudomonadota</taxon>
        <taxon>Betaproteobacteria</taxon>
        <taxon>Burkholderiales</taxon>
        <taxon>Comamonadaceae</taxon>
        <taxon>Melaminivora</taxon>
    </lineage>
</organism>
<keyword evidence="10" id="KW-1185">Reference proteome</keyword>
<keyword evidence="9" id="KW-0830">Ubiquinone</keyword>
<dbReference type="Proteomes" id="UP000237925">
    <property type="component" value="Chromosome"/>
</dbReference>
<name>A0A2R3QCI3_9BURK</name>
<dbReference type="EMBL" id="CP027667">
    <property type="protein sequence ID" value="AVO49475.1"/>
    <property type="molecule type" value="Genomic_DNA"/>
</dbReference>
<comment type="similarity">
    <text evidence="3">Belongs to the UbiH/COQ6 family.</text>
</comment>
<keyword evidence="6" id="KW-0560">Oxidoreductase</keyword>
<dbReference type="GO" id="GO:0004497">
    <property type="term" value="F:monooxygenase activity"/>
    <property type="evidence" value="ECO:0007669"/>
    <property type="project" value="UniProtKB-KW"/>
</dbReference>
<evidence type="ECO:0000256" key="4">
    <source>
        <dbReference type="ARBA" id="ARBA00022630"/>
    </source>
</evidence>
<dbReference type="PRINTS" id="PR00420">
    <property type="entry name" value="RNGMNOXGNASE"/>
</dbReference>
<feature type="domain" description="FAD-binding" evidence="8">
    <location>
        <begin position="15"/>
        <end position="370"/>
    </location>
</feature>
<dbReference type="Gene3D" id="3.50.50.60">
    <property type="entry name" value="FAD/NAD(P)-binding domain"/>
    <property type="match status" value="2"/>
</dbReference>
<dbReference type="InterPro" id="IPR036188">
    <property type="entry name" value="FAD/NAD-bd_sf"/>
</dbReference>
<evidence type="ECO:0000256" key="6">
    <source>
        <dbReference type="ARBA" id="ARBA00023002"/>
    </source>
</evidence>